<keyword evidence="2" id="KW-1185">Reference proteome</keyword>
<gene>
    <name evidence="1" type="ORF">HPB50_011322</name>
</gene>
<evidence type="ECO:0000313" key="2">
    <source>
        <dbReference type="Proteomes" id="UP000821845"/>
    </source>
</evidence>
<dbReference type="Proteomes" id="UP000821845">
    <property type="component" value="Chromosome 3"/>
</dbReference>
<accession>A0ACB7SMN0</accession>
<organism evidence="1 2">
    <name type="scientific">Hyalomma asiaticum</name>
    <name type="common">Tick</name>
    <dbReference type="NCBI Taxonomy" id="266040"/>
    <lineage>
        <taxon>Eukaryota</taxon>
        <taxon>Metazoa</taxon>
        <taxon>Ecdysozoa</taxon>
        <taxon>Arthropoda</taxon>
        <taxon>Chelicerata</taxon>
        <taxon>Arachnida</taxon>
        <taxon>Acari</taxon>
        <taxon>Parasitiformes</taxon>
        <taxon>Ixodida</taxon>
        <taxon>Ixodoidea</taxon>
        <taxon>Ixodidae</taxon>
        <taxon>Hyalomminae</taxon>
        <taxon>Hyalomma</taxon>
    </lineage>
</organism>
<dbReference type="EMBL" id="CM023483">
    <property type="protein sequence ID" value="KAH6935880.1"/>
    <property type="molecule type" value="Genomic_DNA"/>
</dbReference>
<evidence type="ECO:0000313" key="1">
    <source>
        <dbReference type="EMBL" id="KAH6935880.1"/>
    </source>
</evidence>
<protein>
    <submittedName>
        <fullName evidence="1">Uncharacterized protein</fullName>
    </submittedName>
</protein>
<comment type="caution">
    <text evidence="1">The sequence shown here is derived from an EMBL/GenBank/DDBJ whole genome shotgun (WGS) entry which is preliminary data.</text>
</comment>
<reference evidence="1" key="1">
    <citation type="submission" date="2020-05" db="EMBL/GenBank/DDBJ databases">
        <title>Large-scale comparative analyses of tick genomes elucidate their genetic diversity and vector capacities.</title>
        <authorList>
            <person name="Jia N."/>
            <person name="Wang J."/>
            <person name="Shi W."/>
            <person name="Du L."/>
            <person name="Sun Y."/>
            <person name="Zhan W."/>
            <person name="Jiang J."/>
            <person name="Wang Q."/>
            <person name="Zhang B."/>
            <person name="Ji P."/>
            <person name="Sakyi L.B."/>
            <person name="Cui X."/>
            <person name="Yuan T."/>
            <person name="Jiang B."/>
            <person name="Yang W."/>
            <person name="Lam T.T.-Y."/>
            <person name="Chang Q."/>
            <person name="Ding S."/>
            <person name="Wang X."/>
            <person name="Zhu J."/>
            <person name="Ruan X."/>
            <person name="Zhao L."/>
            <person name="Wei J."/>
            <person name="Que T."/>
            <person name="Du C."/>
            <person name="Cheng J."/>
            <person name="Dai P."/>
            <person name="Han X."/>
            <person name="Huang E."/>
            <person name="Gao Y."/>
            <person name="Liu J."/>
            <person name="Shao H."/>
            <person name="Ye R."/>
            <person name="Li L."/>
            <person name="Wei W."/>
            <person name="Wang X."/>
            <person name="Wang C."/>
            <person name="Yang T."/>
            <person name="Huo Q."/>
            <person name="Li W."/>
            <person name="Guo W."/>
            <person name="Chen H."/>
            <person name="Zhou L."/>
            <person name="Ni X."/>
            <person name="Tian J."/>
            <person name="Zhou Y."/>
            <person name="Sheng Y."/>
            <person name="Liu T."/>
            <person name="Pan Y."/>
            <person name="Xia L."/>
            <person name="Li J."/>
            <person name="Zhao F."/>
            <person name="Cao W."/>
        </authorList>
    </citation>
    <scope>NUCLEOTIDE SEQUENCE</scope>
    <source>
        <strain evidence="1">Hyas-2018</strain>
    </source>
</reference>
<proteinExistence type="predicted"/>
<sequence>MLYENWILECVLLRMRRPKLYEHLQKQKILVLPSPTCLLRYVRNFKSGFGFNDSVFQALSAKTESMDVCSRHGGIIFDELKLSEQFGVYQAESSERSPEHAAPEGKEDDMEFLGLLSSKVELADYVTIDDGIVVAGRLNDDEIISAALGEMDEASDEDPCDELCPDTVCAAPSPTWQHSVNVTDFSDYRDEPRYYQTSAGYNDCLDQRPHNVHPRRPDITYEFQGTSFATLNLLRK</sequence>
<name>A0ACB7SMN0_HYAAI</name>